<keyword evidence="3" id="KW-1185">Reference proteome</keyword>
<keyword evidence="2" id="KW-0282">Flagellum</keyword>
<dbReference type="InterPro" id="IPR001492">
    <property type="entry name" value="Flagellin"/>
</dbReference>
<organism evidence="2 3">
    <name type="scientific">Gryllotalpicola kribbensis</name>
    <dbReference type="NCBI Taxonomy" id="993084"/>
    <lineage>
        <taxon>Bacteria</taxon>
        <taxon>Bacillati</taxon>
        <taxon>Actinomycetota</taxon>
        <taxon>Actinomycetes</taxon>
        <taxon>Micrococcales</taxon>
        <taxon>Microbacteriaceae</taxon>
        <taxon>Gryllotalpicola</taxon>
    </lineage>
</organism>
<protein>
    <submittedName>
        <fullName evidence="2">Flagellar hook-associated protein FlgL</fullName>
    </submittedName>
</protein>
<dbReference type="InterPro" id="IPR001029">
    <property type="entry name" value="Flagellin_N"/>
</dbReference>
<dbReference type="Pfam" id="PF00669">
    <property type="entry name" value="Flagellin_N"/>
    <property type="match status" value="1"/>
</dbReference>
<dbReference type="Gene3D" id="1.20.1330.10">
    <property type="entry name" value="f41 fragment of flagellin, N-terminal domain"/>
    <property type="match status" value="1"/>
</dbReference>
<accession>A0ABP8AKP8</accession>
<dbReference type="NCBIfam" id="TIGR02550">
    <property type="entry name" value="flagell_flgL"/>
    <property type="match status" value="1"/>
</dbReference>
<keyword evidence="2" id="KW-0969">Cilium</keyword>
<evidence type="ECO:0000313" key="2">
    <source>
        <dbReference type="EMBL" id="GAA4185604.1"/>
    </source>
</evidence>
<keyword evidence="2" id="KW-0966">Cell projection</keyword>
<proteinExistence type="predicted"/>
<dbReference type="SUPFAM" id="SSF64518">
    <property type="entry name" value="Phase 1 flagellin"/>
    <property type="match status" value="1"/>
</dbReference>
<dbReference type="PANTHER" id="PTHR42792">
    <property type="entry name" value="FLAGELLIN"/>
    <property type="match status" value="1"/>
</dbReference>
<evidence type="ECO:0000313" key="3">
    <source>
        <dbReference type="Proteomes" id="UP001500213"/>
    </source>
</evidence>
<comment type="caution">
    <text evidence="2">The sequence shown here is derived from an EMBL/GenBank/DDBJ whole genome shotgun (WGS) entry which is preliminary data.</text>
</comment>
<dbReference type="EMBL" id="BAABBX010000005">
    <property type="protein sequence ID" value="GAA4185604.1"/>
    <property type="molecule type" value="Genomic_DNA"/>
</dbReference>
<evidence type="ECO:0000259" key="1">
    <source>
        <dbReference type="Pfam" id="PF00669"/>
    </source>
</evidence>
<feature type="domain" description="Flagellin N-terminal" evidence="1">
    <location>
        <begin position="7"/>
        <end position="141"/>
    </location>
</feature>
<dbReference type="InterPro" id="IPR013384">
    <property type="entry name" value="Flagell_FlgL"/>
</dbReference>
<gene>
    <name evidence="2" type="primary">flgL</name>
    <name evidence="2" type="ORF">GCM10022288_07860</name>
</gene>
<reference evidence="3" key="1">
    <citation type="journal article" date="2019" name="Int. J. Syst. Evol. Microbiol.">
        <title>The Global Catalogue of Microorganisms (GCM) 10K type strain sequencing project: providing services to taxonomists for standard genome sequencing and annotation.</title>
        <authorList>
            <consortium name="The Broad Institute Genomics Platform"/>
            <consortium name="The Broad Institute Genome Sequencing Center for Infectious Disease"/>
            <person name="Wu L."/>
            <person name="Ma J."/>
        </authorList>
    </citation>
    <scope>NUCLEOTIDE SEQUENCE [LARGE SCALE GENOMIC DNA]</scope>
    <source>
        <strain evidence="3">JCM 17593</strain>
    </source>
</reference>
<sequence>MTMRITDQMVYGSQARNLQSSLAALAAAQQRATTGLKLQRPSDDPAGAVTSLQLRGEQAQNDQYVRNITDGTAWTSAADAALSQTSTLIRQARDAVVQAGNGSLNQSALDALADKLSGIRDGLLAQANTTVGGRSVFAGTSDAGAAFDASYTFSGIAGSSVTRRIGDGQSVRVDVDGSAVYGQGATSLFAQLDGVISDLRAGNPVGYAIGQLDAAQQAVGSAQAAVGSAENQLAAAKAAQATAAVQLTQRRSDVENVDTAQAAIDLTNRDNVYQAALLVVTNTMQTNLTDFLR</sequence>
<dbReference type="Proteomes" id="UP001500213">
    <property type="component" value="Unassembled WGS sequence"/>
</dbReference>
<dbReference type="RefSeq" id="WP_344774028.1">
    <property type="nucleotide sequence ID" value="NZ_BAABBX010000005.1"/>
</dbReference>
<dbReference type="PANTHER" id="PTHR42792:SF1">
    <property type="entry name" value="FLAGELLAR HOOK-ASSOCIATED PROTEIN 3"/>
    <property type="match status" value="1"/>
</dbReference>
<name>A0ABP8AKP8_9MICO</name>